<dbReference type="STRING" id="1458985.BJP34_01605"/>
<dbReference type="KEGG" id="mpro:BJP34_01605"/>
<evidence type="ECO:0000313" key="2">
    <source>
        <dbReference type="EMBL" id="AOW98310.1"/>
    </source>
</evidence>
<feature type="coiled-coil region" evidence="1">
    <location>
        <begin position="117"/>
        <end position="155"/>
    </location>
</feature>
<dbReference type="AlphaFoldDB" id="A0A1D8TKX7"/>
<dbReference type="Proteomes" id="UP000177870">
    <property type="component" value="Chromosome"/>
</dbReference>
<dbReference type="RefSeq" id="WP_070390821.1">
    <property type="nucleotide sequence ID" value="NZ_CP017599.1"/>
</dbReference>
<evidence type="ECO:0000256" key="1">
    <source>
        <dbReference type="SAM" id="Coils"/>
    </source>
</evidence>
<name>A0A1D8TKX7_9CYAN</name>
<dbReference type="EMBL" id="CP017599">
    <property type="protein sequence ID" value="AOW98310.1"/>
    <property type="molecule type" value="Genomic_DNA"/>
</dbReference>
<reference evidence="3" key="1">
    <citation type="submission" date="2016-10" db="EMBL/GenBank/DDBJ databases">
        <title>Comparative genomics uncovers the prolific and rare metabolic potential of the cyanobacterial genus Moorea.</title>
        <authorList>
            <person name="Leao T."/>
            <person name="Castelao G."/>
            <person name="Korobeynikov A."/>
            <person name="Monroe E.A."/>
            <person name="Podell S."/>
            <person name="Glukhov E."/>
            <person name="Allen E."/>
            <person name="Gerwick W.H."/>
            <person name="Gerwick L."/>
        </authorList>
    </citation>
    <scope>NUCLEOTIDE SEQUENCE [LARGE SCALE GENOMIC DNA]</scope>
    <source>
        <strain evidence="3">PAL-8-15-08-1</strain>
    </source>
</reference>
<dbReference type="OrthoDB" id="560974at2"/>
<gene>
    <name evidence="2" type="ORF">BJP34_01605</name>
</gene>
<organism evidence="2 3">
    <name type="scientific">Moorena producens PAL-8-15-08-1</name>
    <dbReference type="NCBI Taxonomy" id="1458985"/>
    <lineage>
        <taxon>Bacteria</taxon>
        <taxon>Bacillati</taxon>
        <taxon>Cyanobacteriota</taxon>
        <taxon>Cyanophyceae</taxon>
        <taxon>Coleofasciculales</taxon>
        <taxon>Coleofasciculaceae</taxon>
        <taxon>Moorena</taxon>
    </lineage>
</organism>
<evidence type="ECO:0000313" key="3">
    <source>
        <dbReference type="Proteomes" id="UP000177870"/>
    </source>
</evidence>
<sequence>MLHLAQVQDNDDFGGLQLQLLARQNSDQFWEVIEPTPVAFTNSQAFKEGCLVLIDLAETQQVITIQSATDWVLDLVKKYLIAEVKSTFLEEEMKRAEQWRQELTLKSQGLDIRDLEVEARREKIEALAENLKLEKKQLEQKVAQLQAKIDQAGNE</sequence>
<accession>A0A1D8TKX7</accession>
<proteinExistence type="predicted"/>
<protein>
    <submittedName>
        <fullName evidence="2">Uncharacterized protein</fullName>
    </submittedName>
</protein>
<keyword evidence="1" id="KW-0175">Coiled coil</keyword>